<dbReference type="RefSeq" id="WP_200685288.1">
    <property type="nucleotide sequence ID" value="NZ_JAEPRQ010000002.1"/>
</dbReference>
<feature type="domain" description="CN hydrolase" evidence="3">
    <location>
        <begin position="1"/>
        <end position="239"/>
    </location>
</feature>
<dbReference type="PROSITE" id="PS50263">
    <property type="entry name" value="CN_HYDROLASE"/>
    <property type="match status" value="1"/>
</dbReference>
<dbReference type="InterPro" id="IPR003010">
    <property type="entry name" value="C-N_Hydrolase"/>
</dbReference>
<dbReference type="GO" id="GO:0016811">
    <property type="term" value="F:hydrolase activity, acting on carbon-nitrogen (but not peptide) bonds, in linear amides"/>
    <property type="evidence" value="ECO:0007669"/>
    <property type="project" value="TreeGrafter"/>
</dbReference>
<evidence type="ECO:0000313" key="5">
    <source>
        <dbReference type="Proteomes" id="UP000640485"/>
    </source>
</evidence>
<name>A0A934SEH4_9RHOB</name>
<keyword evidence="5" id="KW-1185">Reference proteome</keyword>
<organism evidence="4 5">
    <name type="scientific">Paracoccus caeni</name>
    <dbReference type="NCBI Taxonomy" id="657651"/>
    <lineage>
        <taxon>Bacteria</taxon>
        <taxon>Pseudomonadati</taxon>
        <taxon>Pseudomonadota</taxon>
        <taxon>Alphaproteobacteria</taxon>
        <taxon>Rhodobacterales</taxon>
        <taxon>Paracoccaceae</taxon>
        <taxon>Paracoccus</taxon>
    </lineage>
</organism>
<dbReference type="CDD" id="cd07576">
    <property type="entry name" value="R-amidase_like"/>
    <property type="match status" value="1"/>
</dbReference>
<comment type="similarity">
    <text evidence="1">Belongs to the carbon-nitrogen hydrolase superfamily. NIT1/NIT2 family.</text>
</comment>
<dbReference type="Gene3D" id="3.60.110.10">
    <property type="entry name" value="Carbon-nitrogen hydrolase"/>
    <property type="match status" value="1"/>
</dbReference>
<sequence length="257" mass="27343">MRLALAQMSPGDAADGTALAQLETLAASLSLQNVDLLILPELFLPGYNQPSAHRDLSQPLDGEWSRSIAAIARNNGLAIAYGWAERDGNAVYNAASFIGPDGARLAHYRKIQLFGEMERASFTPGHDAPPVFAFKDRQLGMLICYDIEFPEHARDLAGRGAQVLLVPTANPQGFEHVQDILVPARAYENRVTVAYANYSGPDGDLVFGGGSVIAGPDGKPLASAGTATGQTVLIVDLPADDGSDLLSTQLGDLRRPY</sequence>
<proteinExistence type="inferred from homology"/>
<accession>A0A934SEH4</accession>
<evidence type="ECO:0000256" key="1">
    <source>
        <dbReference type="ARBA" id="ARBA00010613"/>
    </source>
</evidence>
<evidence type="ECO:0000256" key="2">
    <source>
        <dbReference type="ARBA" id="ARBA00022801"/>
    </source>
</evidence>
<protein>
    <submittedName>
        <fullName evidence="4">Carbon-nitrogen hydrolase family protein</fullName>
    </submittedName>
</protein>
<dbReference type="Pfam" id="PF00795">
    <property type="entry name" value="CN_hydrolase"/>
    <property type="match status" value="1"/>
</dbReference>
<comment type="caution">
    <text evidence="4">The sequence shown here is derived from an EMBL/GenBank/DDBJ whole genome shotgun (WGS) entry which is preliminary data.</text>
</comment>
<dbReference type="PANTHER" id="PTHR43674">
    <property type="entry name" value="NITRILASE C965.09-RELATED"/>
    <property type="match status" value="1"/>
</dbReference>
<reference evidence="4" key="1">
    <citation type="submission" date="2021-01" db="EMBL/GenBank/DDBJ databases">
        <title>Paracoccus amoyensis sp. nov., isolated from the surface seawater along the coast of Xiamen Island, China.</title>
        <authorList>
            <person name="Lyu L."/>
        </authorList>
    </citation>
    <scope>NUCLEOTIDE SEQUENCE</scope>
    <source>
        <strain evidence="4">MJ17</strain>
    </source>
</reference>
<dbReference type="InterPro" id="IPR036526">
    <property type="entry name" value="C-N_Hydrolase_sf"/>
</dbReference>
<dbReference type="InterPro" id="IPR050345">
    <property type="entry name" value="Aliph_Amidase/BUP"/>
</dbReference>
<dbReference type="Proteomes" id="UP000640485">
    <property type="component" value="Unassembled WGS sequence"/>
</dbReference>
<dbReference type="PANTHER" id="PTHR43674:SF2">
    <property type="entry name" value="BETA-UREIDOPROPIONASE"/>
    <property type="match status" value="1"/>
</dbReference>
<dbReference type="EMBL" id="JAEPRQ010000002">
    <property type="protein sequence ID" value="MBK4215890.1"/>
    <property type="molecule type" value="Genomic_DNA"/>
</dbReference>
<dbReference type="SUPFAM" id="SSF56317">
    <property type="entry name" value="Carbon-nitrogen hydrolase"/>
    <property type="match status" value="1"/>
</dbReference>
<keyword evidence="2 4" id="KW-0378">Hydrolase</keyword>
<evidence type="ECO:0000259" key="3">
    <source>
        <dbReference type="PROSITE" id="PS50263"/>
    </source>
</evidence>
<dbReference type="InterPro" id="IPR001110">
    <property type="entry name" value="UPF0012_CS"/>
</dbReference>
<dbReference type="InterPro" id="IPR044083">
    <property type="entry name" value="RamA-like"/>
</dbReference>
<dbReference type="PROSITE" id="PS01227">
    <property type="entry name" value="UPF0012"/>
    <property type="match status" value="1"/>
</dbReference>
<gene>
    <name evidence="4" type="ORF">JJJ17_08140</name>
</gene>
<evidence type="ECO:0000313" key="4">
    <source>
        <dbReference type="EMBL" id="MBK4215890.1"/>
    </source>
</evidence>
<dbReference type="AlphaFoldDB" id="A0A934SEH4"/>